<sequence>MSKIDPCNNTPAPSKVTDSIAAVVDAPLRTLTSEAKESANVAKVIKSCELARALRGANASISTPISAPPSTIRIGARSA</sequence>
<gene>
    <name evidence="1" type="ORF">UFOPK2340_01121</name>
</gene>
<dbReference type="EMBL" id="CAEZXC010000075">
    <property type="protein sequence ID" value="CAB4681118.1"/>
    <property type="molecule type" value="Genomic_DNA"/>
</dbReference>
<reference evidence="1" key="1">
    <citation type="submission" date="2020-05" db="EMBL/GenBank/DDBJ databases">
        <authorList>
            <person name="Chiriac C."/>
            <person name="Salcher M."/>
            <person name="Ghai R."/>
            <person name="Kavagutti S V."/>
        </authorList>
    </citation>
    <scope>NUCLEOTIDE SEQUENCE</scope>
</reference>
<organism evidence="1">
    <name type="scientific">freshwater metagenome</name>
    <dbReference type="NCBI Taxonomy" id="449393"/>
    <lineage>
        <taxon>unclassified sequences</taxon>
        <taxon>metagenomes</taxon>
        <taxon>ecological metagenomes</taxon>
    </lineage>
</organism>
<protein>
    <submittedName>
        <fullName evidence="1">Unannotated protein</fullName>
    </submittedName>
</protein>
<accession>A0A6J6N7M2</accession>
<evidence type="ECO:0000313" key="1">
    <source>
        <dbReference type="EMBL" id="CAB4681118.1"/>
    </source>
</evidence>
<name>A0A6J6N7M2_9ZZZZ</name>
<dbReference type="AlphaFoldDB" id="A0A6J6N7M2"/>
<proteinExistence type="predicted"/>